<feature type="transmembrane region" description="Helical" evidence="9">
    <location>
        <begin position="6"/>
        <end position="27"/>
    </location>
</feature>
<dbReference type="OrthoDB" id="9807115at2"/>
<evidence type="ECO:0000256" key="9">
    <source>
        <dbReference type="SAM" id="Phobius"/>
    </source>
</evidence>
<gene>
    <name evidence="10" type="ORF">TSYNT_5470</name>
</gene>
<evidence type="ECO:0000256" key="6">
    <source>
        <dbReference type="ARBA" id="ARBA00022989"/>
    </source>
</evidence>
<sequence length="290" mass="30830">MSLQIIINGLALGSVYAIIATGFSLIFNILKFSNFSHGALMTLSAFIGYFFAVTVNSSLLLVVAISMLAGGLVSCLGELVAFRKITLSNTSPIYFFVSSITLGTLYEGIVTIWVGPNFYNYPRFFETTVVKLGSIVISKSDLIMFISSCAALALLMLFIQKTKFGRALRSVSFDRETAGLMGIDVIRIIQLAFFLSGALAGLAGVFLGINYTLYPQLGNLVVKGFIASVIGGLGSVFGAVAGALLLGLTETLLINFAGSGYAPVFSFLIMLVFLLVRPQGIAGSNVQEKA</sequence>
<evidence type="ECO:0000256" key="8">
    <source>
        <dbReference type="ARBA" id="ARBA00037998"/>
    </source>
</evidence>
<dbReference type="EMBL" id="DF976999">
    <property type="protein sequence ID" value="GAQ24623.1"/>
    <property type="molecule type" value="Genomic_DNA"/>
</dbReference>
<keyword evidence="3" id="KW-1003">Cell membrane</keyword>
<feature type="transmembrane region" description="Helical" evidence="9">
    <location>
        <begin position="59"/>
        <end position="81"/>
    </location>
</feature>
<protein>
    <submittedName>
        <fullName evidence="10">Branched-chain amino acid transport system permease protein</fullName>
    </submittedName>
</protein>
<dbReference type="InterPro" id="IPR052157">
    <property type="entry name" value="BCAA_transport_permease"/>
</dbReference>
<dbReference type="InterPro" id="IPR001851">
    <property type="entry name" value="ABC_transp_permease"/>
</dbReference>
<comment type="similarity">
    <text evidence="8">Belongs to the binding-protein-dependent transport system permease family. LivHM subfamily.</text>
</comment>
<evidence type="ECO:0000256" key="1">
    <source>
        <dbReference type="ARBA" id="ARBA00004651"/>
    </source>
</evidence>
<keyword evidence="4 9" id="KW-0812">Transmembrane</keyword>
<dbReference type="GO" id="GO:0005886">
    <property type="term" value="C:plasma membrane"/>
    <property type="evidence" value="ECO:0007669"/>
    <property type="project" value="UniProtKB-SubCell"/>
</dbReference>
<feature type="transmembrane region" description="Helical" evidence="9">
    <location>
        <begin position="225"/>
        <end position="246"/>
    </location>
</feature>
<proteinExistence type="inferred from homology"/>
<feature type="transmembrane region" description="Helical" evidence="9">
    <location>
        <begin position="93"/>
        <end position="114"/>
    </location>
</feature>
<dbReference type="Proteomes" id="UP000062160">
    <property type="component" value="Unassembled WGS sequence"/>
</dbReference>
<dbReference type="RefSeq" id="WP_059031670.1">
    <property type="nucleotide sequence ID" value="NZ_DF976999.1"/>
</dbReference>
<feature type="transmembrane region" description="Helical" evidence="9">
    <location>
        <begin position="142"/>
        <end position="159"/>
    </location>
</feature>
<organism evidence="10">
    <name type="scientific">Tepidanaerobacter syntrophicus</name>
    <dbReference type="NCBI Taxonomy" id="224999"/>
    <lineage>
        <taxon>Bacteria</taxon>
        <taxon>Bacillati</taxon>
        <taxon>Bacillota</taxon>
        <taxon>Clostridia</taxon>
        <taxon>Thermosediminibacterales</taxon>
        <taxon>Tepidanaerobacteraceae</taxon>
        <taxon>Tepidanaerobacter</taxon>
    </lineage>
</organism>
<evidence type="ECO:0000256" key="3">
    <source>
        <dbReference type="ARBA" id="ARBA00022475"/>
    </source>
</evidence>
<name>A0A0U9HKM7_9FIRM</name>
<keyword evidence="7 9" id="KW-0472">Membrane</keyword>
<dbReference type="STRING" id="224999.GCA_001485475_00623"/>
<dbReference type="AlphaFoldDB" id="A0A0U9HKM7"/>
<evidence type="ECO:0000313" key="11">
    <source>
        <dbReference type="Proteomes" id="UP000062160"/>
    </source>
</evidence>
<dbReference type="PANTHER" id="PTHR11795">
    <property type="entry name" value="BRANCHED-CHAIN AMINO ACID TRANSPORT SYSTEM PERMEASE PROTEIN LIVH"/>
    <property type="match status" value="1"/>
</dbReference>
<keyword evidence="6 9" id="KW-1133">Transmembrane helix</keyword>
<keyword evidence="2" id="KW-0813">Transport</keyword>
<dbReference type="CDD" id="cd06582">
    <property type="entry name" value="TM_PBP1_LivH_like"/>
    <property type="match status" value="1"/>
</dbReference>
<feature type="transmembrane region" description="Helical" evidence="9">
    <location>
        <begin position="191"/>
        <end position="213"/>
    </location>
</feature>
<comment type="subcellular location">
    <subcellularLocation>
        <location evidence="1">Cell membrane</location>
        <topology evidence="1">Multi-pass membrane protein</topology>
    </subcellularLocation>
</comment>
<evidence type="ECO:0000256" key="2">
    <source>
        <dbReference type="ARBA" id="ARBA00022448"/>
    </source>
</evidence>
<reference evidence="10" key="1">
    <citation type="journal article" date="2016" name="Genome Announc.">
        <title>Draft Genome Sequence of the Syntrophic Lactate-Degrading Bacterium Tepidanaerobacter syntrophicus JLT.</title>
        <authorList>
            <person name="Matsuura N."/>
            <person name="Ohashi A."/>
            <person name="Tourlousse D.M."/>
            <person name="Sekiguchi Y."/>
        </authorList>
    </citation>
    <scope>NUCLEOTIDE SEQUENCE [LARGE SCALE GENOMIC DNA]</scope>
    <source>
        <strain evidence="10">JL</strain>
    </source>
</reference>
<keyword evidence="11" id="KW-1185">Reference proteome</keyword>
<evidence type="ECO:0000256" key="5">
    <source>
        <dbReference type="ARBA" id="ARBA00022970"/>
    </source>
</evidence>
<accession>A0A0U9HKM7</accession>
<dbReference type="Pfam" id="PF02653">
    <property type="entry name" value="BPD_transp_2"/>
    <property type="match status" value="1"/>
</dbReference>
<evidence type="ECO:0000313" key="10">
    <source>
        <dbReference type="EMBL" id="GAQ24623.1"/>
    </source>
</evidence>
<evidence type="ECO:0000256" key="7">
    <source>
        <dbReference type="ARBA" id="ARBA00023136"/>
    </source>
</evidence>
<dbReference type="GO" id="GO:0006865">
    <property type="term" value="P:amino acid transport"/>
    <property type="evidence" value="ECO:0007669"/>
    <property type="project" value="UniProtKB-KW"/>
</dbReference>
<evidence type="ECO:0000256" key="4">
    <source>
        <dbReference type="ARBA" id="ARBA00022692"/>
    </source>
</evidence>
<dbReference type="GO" id="GO:0022857">
    <property type="term" value="F:transmembrane transporter activity"/>
    <property type="evidence" value="ECO:0007669"/>
    <property type="project" value="InterPro"/>
</dbReference>
<dbReference type="PANTHER" id="PTHR11795:SF445">
    <property type="entry name" value="AMINO ACID ABC TRANSPORTER PERMEASE PROTEIN"/>
    <property type="match status" value="1"/>
</dbReference>
<feature type="transmembrane region" description="Helical" evidence="9">
    <location>
        <begin position="253"/>
        <end position="276"/>
    </location>
</feature>
<feature type="transmembrane region" description="Helical" evidence="9">
    <location>
        <begin position="34"/>
        <end position="53"/>
    </location>
</feature>
<keyword evidence="5" id="KW-0029">Amino-acid transport</keyword>